<dbReference type="RefSeq" id="XP_066069179.1">
    <property type="nucleotide sequence ID" value="XM_066213082.1"/>
</dbReference>
<dbReference type="SUPFAM" id="SSF47616">
    <property type="entry name" value="GST C-terminal domain-like"/>
    <property type="match status" value="1"/>
</dbReference>
<dbReference type="CDD" id="cd03044">
    <property type="entry name" value="GST_N_EF1Bgamma"/>
    <property type="match status" value="1"/>
</dbReference>
<dbReference type="SFLD" id="SFLDG00358">
    <property type="entry name" value="Main_(cytGST)"/>
    <property type="match status" value="1"/>
</dbReference>
<dbReference type="FunFam" id="3.30.70.1010:FF:000001">
    <property type="entry name" value="Elongation factor 1-gamma 1"/>
    <property type="match status" value="1"/>
</dbReference>
<reference evidence="8" key="1">
    <citation type="submission" date="2016-06" db="EMBL/GenBank/DDBJ databases">
        <authorList>
            <person name="Cuomo C."/>
            <person name="Litvintseva A."/>
            <person name="Heitman J."/>
            <person name="Chen Y."/>
            <person name="Sun S."/>
            <person name="Springer D."/>
            <person name="Dromer F."/>
            <person name="Young S."/>
            <person name="Zeng Q."/>
            <person name="Chapman S."/>
            <person name="Gujja S."/>
            <person name="Saif S."/>
            <person name="Birren B."/>
        </authorList>
    </citation>
    <scope>NUCLEOTIDE SEQUENCE</scope>
    <source>
        <strain evidence="8">CBS 7841</strain>
    </source>
</reference>
<dbReference type="SFLD" id="SFLDS00019">
    <property type="entry name" value="Glutathione_Transferase_(cytos"/>
    <property type="match status" value="1"/>
</dbReference>
<evidence type="ECO:0000256" key="3">
    <source>
        <dbReference type="PROSITE-ProRule" id="PRU00519"/>
    </source>
</evidence>
<evidence type="ECO:0000259" key="6">
    <source>
        <dbReference type="PROSITE" id="PS50404"/>
    </source>
</evidence>
<dbReference type="KEGG" id="cdep:91087900"/>
<organism evidence="8 9">
    <name type="scientific">Cryptococcus depauperatus CBS 7841</name>
    <dbReference type="NCBI Taxonomy" id="1295531"/>
    <lineage>
        <taxon>Eukaryota</taxon>
        <taxon>Fungi</taxon>
        <taxon>Dikarya</taxon>
        <taxon>Basidiomycota</taxon>
        <taxon>Agaricomycotina</taxon>
        <taxon>Tremellomycetes</taxon>
        <taxon>Tremellales</taxon>
        <taxon>Cryptococcaceae</taxon>
        <taxon>Cryptococcus</taxon>
    </lineage>
</organism>
<dbReference type="CDD" id="cd03181">
    <property type="entry name" value="GST_C_EF1Bgamma_like"/>
    <property type="match status" value="1"/>
</dbReference>
<dbReference type="Gene3D" id="3.40.30.10">
    <property type="entry name" value="Glutaredoxin"/>
    <property type="match status" value="1"/>
</dbReference>
<dbReference type="InterPro" id="IPR036282">
    <property type="entry name" value="Glutathione-S-Trfase_C_sf"/>
</dbReference>
<reference evidence="8" key="2">
    <citation type="journal article" date="2022" name="Elife">
        <title>Obligate sexual reproduction of a homothallic fungus closely related to the Cryptococcus pathogenic species complex.</title>
        <authorList>
            <person name="Passer A.R."/>
            <person name="Clancey S.A."/>
            <person name="Shea T."/>
            <person name="David-Palma M."/>
            <person name="Averette A.F."/>
            <person name="Boekhout T."/>
            <person name="Porcel B.M."/>
            <person name="Nowrousian M."/>
            <person name="Cuomo C.A."/>
            <person name="Sun S."/>
            <person name="Heitman J."/>
            <person name="Coelho M.A."/>
        </authorList>
    </citation>
    <scope>NUCLEOTIDE SEQUENCE</scope>
    <source>
        <strain evidence="8">CBS 7841</strain>
    </source>
</reference>
<evidence type="ECO:0000256" key="4">
    <source>
        <dbReference type="SAM" id="MobiDB-lite"/>
    </source>
</evidence>
<keyword evidence="2 3" id="KW-0648">Protein biosynthesis</keyword>
<dbReference type="PROSITE" id="PS50405">
    <property type="entry name" value="GST_CTER"/>
    <property type="match status" value="1"/>
</dbReference>
<reference evidence="8" key="3">
    <citation type="submission" date="2024-01" db="EMBL/GenBank/DDBJ databases">
        <authorList>
            <person name="Coelho M.A."/>
            <person name="David-Palma M."/>
            <person name="Shea T."/>
            <person name="Sun S."/>
            <person name="Cuomo C.A."/>
            <person name="Heitman J."/>
        </authorList>
    </citation>
    <scope>NUCLEOTIDE SEQUENCE</scope>
    <source>
        <strain evidence="8">CBS 7841</strain>
    </source>
</reference>
<dbReference type="Pfam" id="PF13409">
    <property type="entry name" value="GST_N_2"/>
    <property type="match status" value="1"/>
</dbReference>
<evidence type="ECO:0000313" key="8">
    <source>
        <dbReference type="EMBL" id="WVN88479.1"/>
    </source>
</evidence>
<dbReference type="SUPFAM" id="SSF52833">
    <property type="entry name" value="Thioredoxin-like"/>
    <property type="match status" value="1"/>
</dbReference>
<evidence type="ECO:0000256" key="2">
    <source>
        <dbReference type="ARBA" id="ARBA00022917"/>
    </source>
</evidence>
<dbReference type="FunFam" id="1.20.1050.10:FF:000006">
    <property type="entry name" value="Elongation factor 1 gamma"/>
    <property type="match status" value="1"/>
</dbReference>
<feature type="compositionally biased region" description="Basic and acidic residues" evidence="4">
    <location>
        <begin position="221"/>
        <end position="239"/>
    </location>
</feature>
<dbReference type="PANTHER" id="PTHR43986:SF1">
    <property type="entry name" value="ELONGATION FACTOR 1-GAMMA"/>
    <property type="match status" value="1"/>
</dbReference>
<dbReference type="GeneID" id="91087900"/>
<proteinExistence type="predicted"/>
<dbReference type="InterPro" id="IPR050802">
    <property type="entry name" value="EF-GSTs"/>
</dbReference>
<evidence type="ECO:0000259" key="7">
    <source>
        <dbReference type="PROSITE" id="PS50405"/>
    </source>
</evidence>
<dbReference type="EMBL" id="CP143787">
    <property type="protein sequence ID" value="WVN88479.1"/>
    <property type="molecule type" value="Genomic_DNA"/>
</dbReference>
<dbReference type="Gene3D" id="1.20.1050.10">
    <property type="match status" value="1"/>
</dbReference>
<dbReference type="GO" id="GO:0003746">
    <property type="term" value="F:translation elongation factor activity"/>
    <property type="evidence" value="ECO:0007669"/>
    <property type="project" value="UniProtKB-UniRule"/>
</dbReference>
<feature type="region of interest" description="Disordered" evidence="4">
    <location>
        <begin position="526"/>
        <end position="545"/>
    </location>
</feature>
<dbReference type="PROSITE" id="PS50404">
    <property type="entry name" value="GST_NTER"/>
    <property type="match status" value="1"/>
</dbReference>
<feature type="region of interest" description="Disordered" evidence="4">
    <location>
        <begin position="214"/>
        <end position="256"/>
    </location>
</feature>
<feature type="domain" description="GST N-terminal" evidence="6">
    <location>
        <begin position="1"/>
        <end position="83"/>
    </location>
</feature>
<dbReference type="InterPro" id="IPR010987">
    <property type="entry name" value="Glutathione-S-Trfase_C-like"/>
</dbReference>
<dbReference type="SMART" id="SM01183">
    <property type="entry name" value="EF1G"/>
    <property type="match status" value="1"/>
</dbReference>
<accession>A0AAJ8JU56</accession>
<keyword evidence="1 3" id="KW-0251">Elongation factor</keyword>
<evidence type="ECO:0000256" key="1">
    <source>
        <dbReference type="ARBA" id="ARBA00022768"/>
    </source>
</evidence>
<dbReference type="SUPFAM" id="SSF89942">
    <property type="entry name" value="eEF1-gamma domain"/>
    <property type="match status" value="1"/>
</dbReference>
<dbReference type="InterPro" id="IPR004045">
    <property type="entry name" value="Glutathione_S-Trfase_N"/>
</dbReference>
<dbReference type="PANTHER" id="PTHR43986">
    <property type="entry name" value="ELONGATION FACTOR 1-GAMMA"/>
    <property type="match status" value="1"/>
</dbReference>
<dbReference type="InterPro" id="IPR001662">
    <property type="entry name" value="EF1B_G_C"/>
</dbReference>
<dbReference type="Pfam" id="PF00043">
    <property type="entry name" value="GST_C"/>
    <property type="match status" value="1"/>
</dbReference>
<dbReference type="AlphaFoldDB" id="A0AAJ8JU56"/>
<gene>
    <name evidence="8" type="ORF">L203_103690</name>
</gene>
<dbReference type="InterPro" id="IPR004046">
    <property type="entry name" value="GST_C"/>
</dbReference>
<protein>
    <recommendedName>
        <fullName evidence="10">Elongation factor 1-gamma</fullName>
    </recommendedName>
</protein>
<feature type="domain" description="GST C-terminal" evidence="7">
    <location>
        <begin position="88"/>
        <end position="220"/>
    </location>
</feature>
<dbReference type="Proteomes" id="UP000094043">
    <property type="component" value="Chromosome 4"/>
</dbReference>
<keyword evidence="9" id="KW-1185">Reference proteome</keyword>
<dbReference type="InterPro" id="IPR040079">
    <property type="entry name" value="Glutathione_S-Trfase"/>
</dbReference>
<feature type="domain" description="EF-1-gamma C-terminal" evidence="5">
    <location>
        <begin position="256"/>
        <end position="415"/>
    </location>
</feature>
<dbReference type="PROSITE" id="PS50040">
    <property type="entry name" value="EF1G_C"/>
    <property type="match status" value="1"/>
</dbReference>
<evidence type="ECO:0000259" key="5">
    <source>
        <dbReference type="PROSITE" id="PS50040"/>
    </source>
</evidence>
<dbReference type="Gene3D" id="3.30.70.1010">
    <property type="entry name" value="Translation elongation factor EF1B, gamma chain, conserved domain"/>
    <property type="match status" value="1"/>
</dbReference>
<name>A0AAJ8JU56_9TREE</name>
<dbReference type="GO" id="GO:0005634">
    <property type="term" value="C:nucleus"/>
    <property type="evidence" value="ECO:0007669"/>
    <property type="project" value="TreeGrafter"/>
</dbReference>
<evidence type="ECO:0008006" key="10">
    <source>
        <dbReference type="Google" id="ProtNLM"/>
    </source>
</evidence>
<dbReference type="InterPro" id="IPR036249">
    <property type="entry name" value="Thioredoxin-like_sf"/>
</dbReference>
<sequence>MPPKLTGFAGNSRVRRILAVAALAGVDIEHDKSFTFASNWKTPEFLSKNPFGYLPILELEDGTILRECSAIAEYVAELGANQTLIPSDLKAKAEVHSWQATADQEIFATAGLVNGMMAGRIPYVKPVYQATVDRITARINVIDTILATKTFLVGERITLADIFVVTSLTNIFTSWFDAPARAKVPNVIRYVETVVNHPKLVDIFTPLEFVEKTPAPQAPAKEQKAPKEAKPKAEKKPKEAEEEEEEEPLVPAEPKVKNPLDDLPKSSFNLEEWKRQYSNNDTRGAGGSLAWFYEKFDKEGFSIWRVDFKYNEELTQIFMSSNQIGGFFNRLEASRKYLFGSVGVLGKANDSVITGVLVARGQDIEPVVNVAPDWESYSFRRLNVDNADDKAFFEAAMAWDLVENGREWADGKNFKNELGEYRLHQGEELLLRGTLVLFLKDGALARELYMIKALGAKVQALKKAAARSLKVDLWPEQHSSAFKAQIQPIYPNMEMVQNPDPHLCQVATLSNPIHPLRIPFHPLSQREQKTRRLHEEECRTKQSTR</sequence>
<dbReference type="GO" id="GO:0005737">
    <property type="term" value="C:cytoplasm"/>
    <property type="evidence" value="ECO:0007669"/>
    <property type="project" value="TreeGrafter"/>
</dbReference>
<evidence type="ECO:0000313" key="9">
    <source>
        <dbReference type="Proteomes" id="UP000094043"/>
    </source>
</evidence>
<dbReference type="Pfam" id="PF00647">
    <property type="entry name" value="EF1G"/>
    <property type="match status" value="1"/>
</dbReference>
<dbReference type="InterPro" id="IPR036433">
    <property type="entry name" value="EF1B_G_C_sf"/>
</dbReference>